<comment type="similarity">
    <text evidence="5">Belongs to the HIPP family.</text>
</comment>
<dbReference type="GO" id="GO:0046872">
    <property type="term" value="F:metal ion binding"/>
    <property type="evidence" value="ECO:0007669"/>
    <property type="project" value="UniProtKB-KW"/>
</dbReference>
<comment type="caution">
    <text evidence="7">The sequence shown here is derived from an EMBL/GenBank/DDBJ whole genome shotgun (WGS) entry which is preliminary data.</text>
</comment>
<dbReference type="Gene3D" id="3.30.70.100">
    <property type="match status" value="1"/>
</dbReference>
<protein>
    <submittedName>
        <fullName evidence="7">Heavy metal transport/detoxification superfamily protein</fullName>
    </submittedName>
</protein>
<accession>A0AAD4JE56</accession>
<evidence type="ECO:0000256" key="1">
    <source>
        <dbReference type="ARBA" id="ARBA00004170"/>
    </source>
</evidence>
<keyword evidence="4" id="KW-0636">Prenylation</keyword>
<evidence type="ECO:0000256" key="3">
    <source>
        <dbReference type="ARBA" id="ARBA00022723"/>
    </source>
</evidence>
<keyword evidence="8" id="KW-1185">Reference proteome</keyword>
<evidence type="ECO:0000259" key="6">
    <source>
        <dbReference type="PROSITE" id="PS50846"/>
    </source>
</evidence>
<evidence type="ECO:0000313" key="8">
    <source>
        <dbReference type="Proteomes" id="UP001190926"/>
    </source>
</evidence>
<keyword evidence="2" id="KW-0488">Methylation</keyword>
<dbReference type="PANTHER" id="PTHR45868">
    <property type="entry name" value="HEAVY METAL-ASSOCIATED ISOPRENYLATED PLANT PROTEIN 33-RELATED"/>
    <property type="match status" value="1"/>
</dbReference>
<dbReference type="GO" id="GO:0016020">
    <property type="term" value="C:membrane"/>
    <property type="evidence" value="ECO:0007669"/>
    <property type="project" value="UniProtKB-SubCell"/>
</dbReference>
<evidence type="ECO:0000313" key="7">
    <source>
        <dbReference type="EMBL" id="KAH6832130.1"/>
    </source>
</evidence>
<reference evidence="7 8" key="1">
    <citation type="journal article" date="2021" name="Nat. Commun.">
        <title>Incipient diploidization of the medicinal plant Perilla within 10,000 years.</title>
        <authorList>
            <person name="Zhang Y."/>
            <person name="Shen Q."/>
            <person name="Leng L."/>
            <person name="Zhang D."/>
            <person name="Chen S."/>
            <person name="Shi Y."/>
            <person name="Ning Z."/>
            <person name="Chen S."/>
        </authorList>
    </citation>
    <scope>NUCLEOTIDE SEQUENCE [LARGE SCALE GENOMIC DNA]</scope>
    <source>
        <strain evidence="8">cv. PC099</strain>
    </source>
</reference>
<comment type="subcellular location">
    <subcellularLocation>
        <location evidence="1">Membrane</location>
        <topology evidence="1">Peripheral membrane protein</topology>
    </subcellularLocation>
</comment>
<dbReference type="SUPFAM" id="SSF55008">
    <property type="entry name" value="HMA, heavy metal-associated domain"/>
    <property type="match status" value="1"/>
</dbReference>
<dbReference type="EMBL" id="SDAM02000074">
    <property type="protein sequence ID" value="KAH6832130.1"/>
    <property type="molecule type" value="Genomic_DNA"/>
</dbReference>
<dbReference type="GO" id="GO:0009626">
    <property type="term" value="P:plant-type hypersensitive response"/>
    <property type="evidence" value="ECO:0007669"/>
    <property type="project" value="UniProtKB-KW"/>
</dbReference>
<dbReference type="CDD" id="cd00371">
    <property type="entry name" value="HMA"/>
    <property type="match status" value="1"/>
</dbReference>
<proteinExistence type="inferred from homology"/>
<organism evidence="7 8">
    <name type="scientific">Perilla frutescens var. hirtella</name>
    <name type="common">Perilla citriodora</name>
    <name type="synonym">Perilla setoyensis</name>
    <dbReference type="NCBI Taxonomy" id="608512"/>
    <lineage>
        <taxon>Eukaryota</taxon>
        <taxon>Viridiplantae</taxon>
        <taxon>Streptophyta</taxon>
        <taxon>Embryophyta</taxon>
        <taxon>Tracheophyta</taxon>
        <taxon>Spermatophyta</taxon>
        <taxon>Magnoliopsida</taxon>
        <taxon>eudicotyledons</taxon>
        <taxon>Gunneridae</taxon>
        <taxon>Pentapetalae</taxon>
        <taxon>asterids</taxon>
        <taxon>lamiids</taxon>
        <taxon>Lamiales</taxon>
        <taxon>Lamiaceae</taxon>
        <taxon>Nepetoideae</taxon>
        <taxon>Elsholtzieae</taxon>
        <taxon>Perilla</taxon>
    </lineage>
</organism>
<feature type="domain" description="HMA" evidence="6">
    <location>
        <begin position="12"/>
        <end position="75"/>
    </location>
</feature>
<dbReference type="AlphaFoldDB" id="A0AAD4JE56"/>
<dbReference type="InterPro" id="IPR006121">
    <property type="entry name" value="HMA_dom"/>
</dbReference>
<keyword evidence="3" id="KW-0479">Metal-binding</keyword>
<evidence type="ECO:0000256" key="4">
    <source>
        <dbReference type="ARBA" id="ARBA00023289"/>
    </source>
</evidence>
<dbReference type="PROSITE" id="PS50846">
    <property type="entry name" value="HMA_2"/>
    <property type="match status" value="1"/>
</dbReference>
<name>A0AAD4JE56_PERFH</name>
<dbReference type="Pfam" id="PF00403">
    <property type="entry name" value="HMA"/>
    <property type="match status" value="1"/>
</dbReference>
<dbReference type="PANTHER" id="PTHR45868:SF19">
    <property type="entry name" value="HEAVY METAL-ASSOCIATED ISOPRENYLATED PLANT PROTEIN 37"/>
    <property type="match status" value="1"/>
</dbReference>
<evidence type="ECO:0000256" key="5">
    <source>
        <dbReference type="ARBA" id="ARBA00024045"/>
    </source>
</evidence>
<dbReference type="InterPro" id="IPR036163">
    <property type="entry name" value="HMA_dom_sf"/>
</dbReference>
<keyword evidence="4" id="KW-0449">Lipoprotein</keyword>
<sequence>MTKDEDFKLFKVQTCFLRVNIHCDGCKKKVKKILQRIEGVYQVMIDAEQQKVSISGGVDSAILIKKLVKAGKHAELWSSAAESKNNKGQKKNLESLKNKHKFPFMSEVEDKLNEEDMRFYRAMEAEMAKQGNINANVTAKKGNQNQNTNMEGRMGNDISSMMNLAGFNGNGLIGVQPGSGGGFPFNVASGQQMNLQNINRPQMMYSRSPLITPTMTGYHYNYGPAQYDFIGSVPHGSTEPVGYGIGGGDNTSSCSVM</sequence>
<evidence type="ECO:0000256" key="2">
    <source>
        <dbReference type="ARBA" id="ARBA00022481"/>
    </source>
</evidence>
<dbReference type="Proteomes" id="UP001190926">
    <property type="component" value="Unassembled WGS sequence"/>
</dbReference>
<gene>
    <name evidence="7" type="ORF">C2S53_007690</name>
</gene>